<dbReference type="EMBL" id="BMHH01000002">
    <property type="protein sequence ID" value="GGA81828.1"/>
    <property type="molecule type" value="Genomic_DNA"/>
</dbReference>
<keyword evidence="4" id="KW-0812">Transmembrane</keyword>
<evidence type="ECO:0000313" key="7">
    <source>
        <dbReference type="Proteomes" id="UP000646478"/>
    </source>
</evidence>
<proteinExistence type="predicted"/>
<dbReference type="AlphaFoldDB" id="A0A916S2X6"/>
<dbReference type="InterPro" id="IPR023753">
    <property type="entry name" value="FAD/NAD-binding_dom"/>
</dbReference>
<dbReference type="Proteomes" id="UP000646478">
    <property type="component" value="Unassembled WGS sequence"/>
</dbReference>
<dbReference type="Gene3D" id="3.50.50.60">
    <property type="entry name" value="FAD/NAD(P)-binding domain"/>
    <property type="match status" value="2"/>
</dbReference>
<protein>
    <recommendedName>
        <fullName evidence="1">Thioredoxin reductase</fullName>
    </recommendedName>
</protein>
<dbReference type="PRINTS" id="PR00469">
    <property type="entry name" value="PNDRDTASEII"/>
</dbReference>
<keyword evidence="7" id="KW-1185">Reference proteome</keyword>
<sequence length="301" mass="31745">MLPKKETGMQYDVIIIGGSYAGMAAALQLARARRRIMVIDAGVRRNRFASSSHGFLGRDGHAPGAIAEEAKQQLLAYRTLEWVEGKVSSADRAKVGFRVTTEAGQAYDTKKLVLAVGVEDVLPALPGLRERWGKSVFHCPYCHGYELNEGDIGVLAVGPASIHQALMLPDWGKTTFFTNNVFSPDAEQLAQMASRGASVEPTPVTEITGHADLNLADGRIIPLAGVFTAPATRPSSPLAEQLGCAMEEGPLGPFIHTDGMKETSVPGVFACGDAARGAGNVSLAVGDGAMAGTAAHRSLMF</sequence>
<keyword evidence="4" id="KW-1133">Transmembrane helix</keyword>
<comment type="caution">
    <text evidence="6">The sequence shown here is derived from an EMBL/GenBank/DDBJ whole genome shotgun (WGS) entry which is preliminary data.</text>
</comment>
<dbReference type="SUPFAM" id="SSF51905">
    <property type="entry name" value="FAD/NAD(P)-binding domain"/>
    <property type="match status" value="1"/>
</dbReference>
<accession>A0A916S2X6</accession>
<dbReference type="PRINTS" id="PR00368">
    <property type="entry name" value="FADPNR"/>
</dbReference>
<dbReference type="InterPro" id="IPR036188">
    <property type="entry name" value="FAD/NAD-bd_sf"/>
</dbReference>
<evidence type="ECO:0000259" key="5">
    <source>
        <dbReference type="Pfam" id="PF07992"/>
    </source>
</evidence>
<dbReference type="Pfam" id="PF07992">
    <property type="entry name" value="Pyr_redox_2"/>
    <property type="match status" value="1"/>
</dbReference>
<keyword evidence="3" id="KW-0560">Oxidoreductase</keyword>
<dbReference type="GO" id="GO:0016491">
    <property type="term" value="F:oxidoreductase activity"/>
    <property type="evidence" value="ECO:0007669"/>
    <property type="project" value="UniProtKB-KW"/>
</dbReference>
<evidence type="ECO:0000256" key="1">
    <source>
        <dbReference type="ARBA" id="ARBA00018719"/>
    </source>
</evidence>
<feature type="domain" description="FAD/NAD(P)-binding" evidence="5">
    <location>
        <begin position="11"/>
        <end position="288"/>
    </location>
</feature>
<organism evidence="6 7">
    <name type="scientific">Brucella endophytica</name>
    <dbReference type="NCBI Taxonomy" id="1963359"/>
    <lineage>
        <taxon>Bacteria</taxon>
        <taxon>Pseudomonadati</taxon>
        <taxon>Pseudomonadota</taxon>
        <taxon>Alphaproteobacteria</taxon>
        <taxon>Hyphomicrobiales</taxon>
        <taxon>Brucellaceae</taxon>
        <taxon>Brucella/Ochrobactrum group</taxon>
        <taxon>Brucella</taxon>
    </lineage>
</organism>
<evidence type="ECO:0000256" key="4">
    <source>
        <dbReference type="SAM" id="Phobius"/>
    </source>
</evidence>
<name>A0A916S2X6_9HYPH</name>
<reference evidence="6" key="1">
    <citation type="journal article" date="2014" name="Int. J. Syst. Evol. Microbiol.">
        <title>Complete genome sequence of Corynebacterium casei LMG S-19264T (=DSM 44701T), isolated from a smear-ripened cheese.</title>
        <authorList>
            <consortium name="US DOE Joint Genome Institute (JGI-PGF)"/>
            <person name="Walter F."/>
            <person name="Albersmeier A."/>
            <person name="Kalinowski J."/>
            <person name="Ruckert C."/>
        </authorList>
    </citation>
    <scope>NUCLEOTIDE SEQUENCE</scope>
    <source>
        <strain evidence="6">CGMCC 1.15082</strain>
    </source>
</reference>
<evidence type="ECO:0000256" key="3">
    <source>
        <dbReference type="ARBA" id="ARBA00023002"/>
    </source>
</evidence>
<evidence type="ECO:0000256" key="2">
    <source>
        <dbReference type="ARBA" id="ARBA00022630"/>
    </source>
</evidence>
<evidence type="ECO:0000313" key="6">
    <source>
        <dbReference type="EMBL" id="GGA81828.1"/>
    </source>
</evidence>
<dbReference type="PANTHER" id="PTHR48105">
    <property type="entry name" value="THIOREDOXIN REDUCTASE 1-RELATED-RELATED"/>
    <property type="match status" value="1"/>
</dbReference>
<reference evidence="6" key="2">
    <citation type="submission" date="2020-09" db="EMBL/GenBank/DDBJ databases">
        <authorList>
            <person name="Sun Q."/>
            <person name="Zhou Y."/>
        </authorList>
    </citation>
    <scope>NUCLEOTIDE SEQUENCE</scope>
    <source>
        <strain evidence="6">CGMCC 1.15082</strain>
    </source>
</reference>
<keyword evidence="2" id="KW-0285">Flavoprotein</keyword>
<gene>
    <name evidence="6" type="ORF">GCM10011491_06470</name>
</gene>
<feature type="transmembrane region" description="Helical" evidence="4">
    <location>
        <begin position="12"/>
        <end position="30"/>
    </location>
</feature>
<dbReference type="InterPro" id="IPR050097">
    <property type="entry name" value="Ferredoxin-NADP_redctase_2"/>
</dbReference>
<keyword evidence="4" id="KW-0472">Membrane</keyword>